<name>A0ABM8FED9_9GAMM</name>
<protein>
    <submittedName>
        <fullName evidence="1">Uncharacterized protein</fullName>
    </submittedName>
</protein>
<gene>
    <name evidence="1" type="ORF">MACH16_22060</name>
</gene>
<reference evidence="1 2" key="1">
    <citation type="submission" date="2023-01" db="EMBL/GenBank/DDBJ databases">
        <title>Complete genome sequence of Marinomonas pontica strain 200518_36.</title>
        <authorList>
            <person name="Ueki S."/>
            <person name="Gajardo G."/>
            <person name="Maruyama F."/>
        </authorList>
    </citation>
    <scope>NUCLEOTIDE SEQUENCE [LARGE SCALE GENOMIC DNA]</scope>
    <source>
        <strain evidence="1 2">200518_36</strain>
    </source>
</reference>
<organism evidence="1 2">
    <name type="scientific">Marinomonas pontica</name>
    <dbReference type="NCBI Taxonomy" id="264739"/>
    <lineage>
        <taxon>Bacteria</taxon>
        <taxon>Pseudomonadati</taxon>
        <taxon>Pseudomonadota</taxon>
        <taxon>Gammaproteobacteria</taxon>
        <taxon>Oceanospirillales</taxon>
        <taxon>Oceanospirillaceae</taxon>
        <taxon>Marinomonas</taxon>
    </lineage>
</organism>
<proteinExistence type="predicted"/>
<evidence type="ECO:0000313" key="2">
    <source>
        <dbReference type="Proteomes" id="UP001307608"/>
    </source>
</evidence>
<sequence>MSHAELQAVGFSAPKPLEDFEYATSVSTPKPWSQGNSYFALSYKDKLVKAIVESKPITDDVYGSEGKALYSSVKSILVKKYGNPSSEFEHTGMKLYDDADEFYQCLEYSGCGGYMASFSVGGGSIQVSIEGSRRGQGNVKITYESPAFYNAKEAIEAQDAKSDSSAF</sequence>
<dbReference type="Proteomes" id="UP001307608">
    <property type="component" value="Chromosome"/>
</dbReference>
<dbReference type="EMBL" id="AP027271">
    <property type="protein sequence ID" value="BDX03458.1"/>
    <property type="molecule type" value="Genomic_DNA"/>
</dbReference>
<accession>A0ABM8FED9</accession>
<keyword evidence="2" id="KW-1185">Reference proteome</keyword>
<evidence type="ECO:0000313" key="1">
    <source>
        <dbReference type="EMBL" id="BDX03458.1"/>
    </source>
</evidence>